<dbReference type="Proteomes" id="UP001391051">
    <property type="component" value="Unassembled WGS sequence"/>
</dbReference>
<comment type="caution">
    <text evidence="1">The sequence shown here is derived from an EMBL/GenBank/DDBJ whole genome shotgun (WGS) entry which is preliminary data.</text>
</comment>
<gene>
    <name evidence="1" type="ORF">PG986_013707</name>
</gene>
<dbReference type="RefSeq" id="XP_066694072.1">
    <property type="nucleotide sequence ID" value="XM_066849929.1"/>
</dbReference>
<proteinExistence type="predicted"/>
<keyword evidence="2" id="KW-1185">Reference proteome</keyword>
<evidence type="ECO:0000313" key="1">
    <source>
        <dbReference type="EMBL" id="KAK7941320.1"/>
    </source>
</evidence>
<protein>
    <submittedName>
        <fullName evidence="1">Uncharacterized protein</fullName>
    </submittedName>
</protein>
<reference evidence="1 2" key="1">
    <citation type="submission" date="2023-01" db="EMBL/GenBank/DDBJ databases">
        <title>Analysis of 21 Apiospora genomes using comparative genomics revels a genus with tremendous synthesis potential of carbohydrate active enzymes and secondary metabolites.</title>
        <authorList>
            <person name="Sorensen T."/>
        </authorList>
    </citation>
    <scope>NUCLEOTIDE SEQUENCE [LARGE SCALE GENOMIC DNA]</scope>
    <source>
        <strain evidence="1 2">CBS 24483</strain>
    </source>
</reference>
<accession>A0ABR1PWD0</accession>
<name>A0ABR1PWD0_9PEZI</name>
<dbReference type="EMBL" id="JAQQWE010000009">
    <property type="protein sequence ID" value="KAK7941320.1"/>
    <property type="molecule type" value="Genomic_DNA"/>
</dbReference>
<organism evidence="1 2">
    <name type="scientific">Apiospora aurea</name>
    <dbReference type="NCBI Taxonomy" id="335848"/>
    <lineage>
        <taxon>Eukaryota</taxon>
        <taxon>Fungi</taxon>
        <taxon>Dikarya</taxon>
        <taxon>Ascomycota</taxon>
        <taxon>Pezizomycotina</taxon>
        <taxon>Sordariomycetes</taxon>
        <taxon>Xylariomycetidae</taxon>
        <taxon>Amphisphaeriales</taxon>
        <taxon>Apiosporaceae</taxon>
        <taxon>Apiospora</taxon>
    </lineage>
</organism>
<evidence type="ECO:0000313" key="2">
    <source>
        <dbReference type="Proteomes" id="UP001391051"/>
    </source>
</evidence>
<sequence>MGYLGADGVRLGGLAVDAILPREGTPTGDNIQFCAKVLYALQCLVVHIVAGVITIVDDDHYAAGLEQDSLEIDLSQSLGVDRSYYPPHAVGTSVRLQVSDLLPQKTRPWS</sequence>
<dbReference type="GeneID" id="92082991"/>